<protein>
    <submittedName>
        <fullName evidence="1">Uncharacterized protein</fullName>
    </submittedName>
</protein>
<dbReference type="Proteomes" id="UP000886501">
    <property type="component" value="Unassembled WGS sequence"/>
</dbReference>
<comment type="caution">
    <text evidence="1">The sequence shown here is derived from an EMBL/GenBank/DDBJ whole genome shotgun (WGS) entry which is preliminary data.</text>
</comment>
<reference evidence="1" key="2">
    <citation type="journal article" date="2020" name="Nat. Commun.">
        <title>Large-scale genome sequencing of mycorrhizal fungi provides insights into the early evolution of symbiotic traits.</title>
        <authorList>
            <person name="Miyauchi S."/>
            <person name="Kiss E."/>
            <person name="Kuo A."/>
            <person name="Drula E."/>
            <person name="Kohler A."/>
            <person name="Sanchez-Garcia M."/>
            <person name="Morin E."/>
            <person name="Andreopoulos B."/>
            <person name="Barry K.W."/>
            <person name="Bonito G."/>
            <person name="Buee M."/>
            <person name="Carver A."/>
            <person name="Chen C."/>
            <person name="Cichocki N."/>
            <person name="Clum A."/>
            <person name="Culley D."/>
            <person name="Crous P.W."/>
            <person name="Fauchery L."/>
            <person name="Girlanda M."/>
            <person name="Hayes R.D."/>
            <person name="Keri Z."/>
            <person name="LaButti K."/>
            <person name="Lipzen A."/>
            <person name="Lombard V."/>
            <person name="Magnuson J."/>
            <person name="Maillard F."/>
            <person name="Murat C."/>
            <person name="Nolan M."/>
            <person name="Ohm R.A."/>
            <person name="Pangilinan J."/>
            <person name="Pereira M.F."/>
            <person name="Perotto S."/>
            <person name="Peter M."/>
            <person name="Pfister S."/>
            <person name="Riley R."/>
            <person name="Sitrit Y."/>
            <person name="Stielow J.B."/>
            <person name="Szollosi G."/>
            <person name="Zifcakova L."/>
            <person name="Stursova M."/>
            <person name="Spatafora J.W."/>
            <person name="Tedersoo L."/>
            <person name="Vaario L.M."/>
            <person name="Yamada A."/>
            <person name="Yan M."/>
            <person name="Wang P."/>
            <person name="Xu J."/>
            <person name="Bruns T."/>
            <person name="Baldrian P."/>
            <person name="Vilgalys R."/>
            <person name="Dunand C."/>
            <person name="Henrissat B."/>
            <person name="Grigoriev I.V."/>
            <person name="Hibbett D."/>
            <person name="Nagy L.G."/>
            <person name="Martin F.M."/>
        </authorList>
    </citation>
    <scope>NUCLEOTIDE SEQUENCE</scope>
    <source>
        <strain evidence="1">P2</strain>
    </source>
</reference>
<keyword evidence="2" id="KW-1185">Reference proteome</keyword>
<reference evidence="1" key="1">
    <citation type="submission" date="2019-10" db="EMBL/GenBank/DDBJ databases">
        <authorList>
            <consortium name="DOE Joint Genome Institute"/>
            <person name="Kuo A."/>
            <person name="Miyauchi S."/>
            <person name="Kiss E."/>
            <person name="Drula E."/>
            <person name="Kohler A."/>
            <person name="Sanchez-Garcia M."/>
            <person name="Andreopoulos B."/>
            <person name="Barry K.W."/>
            <person name="Bonito G."/>
            <person name="Buee M."/>
            <person name="Carver A."/>
            <person name="Chen C."/>
            <person name="Cichocki N."/>
            <person name="Clum A."/>
            <person name="Culley D."/>
            <person name="Crous P.W."/>
            <person name="Fauchery L."/>
            <person name="Girlanda M."/>
            <person name="Hayes R."/>
            <person name="Keri Z."/>
            <person name="Labutti K."/>
            <person name="Lipzen A."/>
            <person name="Lombard V."/>
            <person name="Magnuson J."/>
            <person name="Maillard F."/>
            <person name="Morin E."/>
            <person name="Murat C."/>
            <person name="Nolan M."/>
            <person name="Ohm R."/>
            <person name="Pangilinan J."/>
            <person name="Pereira M."/>
            <person name="Perotto S."/>
            <person name="Peter M."/>
            <person name="Riley R."/>
            <person name="Sitrit Y."/>
            <person name="Stielow B."/>
            <person name="Szollosi G."/>
            <person name="Zifcakova L."/>
            <person name="Stursova M."/>
            <person name="Spatafora J.W."/>
            <person name="Tedersoo L."/>
            <person name="Vaario L.-M."/>
            <person name="Yamada A."/>
            <person name="Yan M."/>
            <person name="Wang P."/>
            <person name="Xu J."/>
            <person name="Bruns T."/>
            <person name="Baldrian P."/>
            <person name="Vilgalys R."/>
            <person name="Henrissat B."/>
            <person name="Grigoriev I.V."/>
            <person name="Hibbett D."/>
            <person name="Nagy L.G."/>
            <person name="Martin F.M."/>
        </authorList>
    </citation>
    <scope>NUCLEOTIDE SEQUENCE</scope>
    <source>
        <strain evidence="1">P2</strain>
    </source>
</reference>
<evidence type="ECO:0000313" key="1">
    <source>
        <dbReference type="EMBL" id="KAF9651087.1"/>
    </source>
</evidence>
<organism evidence="1 2">
    <name type="scientific">Thelephora ganbajun</name>
    <name type="common">Ganba fungus</name>
    <dbReference type="NCBI Taxonomy" id="370292"/>
    <lineage>
        <taxon>Eukaryota</taxon>
        <taxon>Fungi</taxon>
        <taxon>Dikarya</taxon>
        <taxon>Basidiomycota</taxon>
        <taxon>Agaricomycotina</taxon>
        <taxon>Agaricomycetes</taxon>
        <taxon>Thelephorales</taxon>
        <taxon>Thelephoraceae</taxon>
        <taxon>Thelephora</taxon>
    </lineage>
</organism>
<accession>A0ACB6ZNB6</accession>
<gene>
    <name evidence="1" type="ORF">BDM02DRAFT_961937</name>
</gene>
<proteinExistence type="predicted"/>
<name>A0ACB6ZNB6_THEGA</name>
<dbReference type="EMBL" id="MU117978">
    <property type="protein sequence ID" value="KAF9651087.1"/>
    <property type="molecule type" value="Genomic_DNA"/>
</dbReference>
<sequence length="322" mass="36271">MKLPTCGGARHGQGIFPLHHVILEPALIMSHSIKRKSPPLSPGSADKEALGKAEDRPRKKGKQRDQPRREPRPKLPTRTYYLPFVLGGSHWRGKNSLETIVIFGDSYSKPNEVDDESDTWVEHVARRSRKESPIRVSNFAFPGATVEDDLSRQFLSFTRGLRGVPLDSERTTYFIYLGINDCGRTPSDDLEPMVEAVFDILHDLYTKFSARNFVLIDVPPIDRSAGAMESNSIDDIKERVRTWNELLRTQANDFAKGSIKATVFIFSSHHVLTEVLDKPLDFDFAEGDPETEGAGIWADELHLTSAVHAIFAEYLWNSLVEP</sequence>
<evidence type="ECO:0000313" key="2">
    <source>
        <dbReference type="Proteomes" id="UP000886501"/>
    </source>
</evidence>